<sequence length="158" mass="17685">MDSLLAKRPITPKVTVVTEIVWPVNPDVLCNYPRPIVTTSNSTLYVGDCRVRSHPSHDVLLDFRPAEFNPQRKRFCPRLKVVVLLNGTSVCRDSVLQECAEGWLERNVHSLPCIQHIVTAEATFSDTVVGTCRSQHKASYSKEKGDERAECEPHEGSA</sequence>
<feature type="compositionally biased region" description="Basic and acidic residues" evidence="1">
    <location>
        <begin position="140"/>
        <end position="158"/>
    </location>
</feature>
<name>A0A8H6I8Q5_9AGAR</name>
<organism evidence="2 3">
    <name type="scientific">Ephemerocybe angulata</name>
    <dbReference type="NCBI Taxonomy" id="980116"/>
    <lineage>
        <taxon>Eukaryota</taxon>
        <taxon>Fungi</taxon>
        <taxon>Dikarya</taxon>
        <taxon>Basidiomycota</taxon>
        <taxon>Agaricomycotina</taxon>
        <taxon>Agaricomycetes</taxon>
        <taxon>Agaricomycetidae</taxon>
        <taxon>Agaricales</taxon>
        <taxon>Agaricineae</taxon>
        <taxon>Psathyrellaceae</taxon>
        <taxon>Ephemerocybe</taxon>
    </lineage>
</organism>
<proteinExistence type="predicted"/>
<evidence type="ECO:0000313" key="3">
    <source>
        <dbReference type="Proteomes" id="UP000521943"/>
    </source>
</evidence>
<feature type="region of interest" description="Disordered" evidence="1">
    <location>
        <begin position="139"/>
        <end position="158"/>
    </location>
</feature>
<evidence type="ECO:0000256" key="1">
    <source>
        <dbReference type="SAM" id="MobiDB-lite"/>
    </source>
</evidence>
<keyword evidence="3" id="KW-1185">Reference proteome</keyword>
<evidence type="ECO:0000313" key="2">
    <source>
        <dbReference type="EMBL" id="KAF6760978.1"/>
    </source>
</evidence>
<reference evidence="2 3" key="1">
    <citation type="submission" date="2020-07" db="EMBL/GenBank/DDBJ databases">
        <title>Comparative genomics of pyrophilous fungi reveals a link between fire events and developmental genes.</title>
        <authorList>
            <consortium name="DOE Joint Genome Institute"/>
            <person name="Steindorff A.S."/>
            <person name="Carver A."/>
            <person name="Calhoun S."/>
            <person name="Stillman K."/>
            <person name="Liu H."/>
            <person name="Lipzen A."/>
            <person name="Pangilinan J."/>
            <person name="Labutti K."/>
            <person name="Bruns T.D."/>
            <person name="Grigoriev I.V."/>
        </authorList>
    </citation>
    <scope>NUCLEOTIDE SEQUENCE [LARGE SCALE GENOMIC DNA]</scope>
    <source>
        <strain evidence="2 3">CBS 144469</strain>
    </source>
</reference>
<gene>
    <name evidence="2" type="ORF">DFP72DRAFT_881933</name>
</gene>
<dbReference type="EMBL" id="JACGCI010000011">
    <property type="protein sequence ID" value="KAF6760978.1"/>
    <property type="molecule type" value="Genomic_DNA"/>
</dbReference>
<comment type="caution">
    <text evidence="2">The sequence shown here is derived from an EMBL/GenBank/DDBJ whole genome shotgun (WGS) entry which is preliminary data.</text>
</comment>
<dbReference type="Proteomes" id="UP000521943">
    <property type="component" value="Unassembled WGS sequence"/>
</dbReference>
<accession>A0A8H6I8Q5</accession>
<dbReference type="AlphaFoldDB" id="A0A8H6I8Q5"/>
<protein>
    <submittedName>
        <fullName evidence="2">Uncharacterized protein</fullName>
    </submittedName>
</protein>